<evidence type="ECO:0000256" key="4">
    <source>
        <dbReference type="ARBA" id="ARBA00022554"/>
    </source>
</evidence>
<feature type="transmembrane region" description="Helical" evidence="9">
    <location>
        <begin position="96"/>
        <end position="115"/>
    </location>
</feature>
<dbReference type="SUPFAM" id="SSF103473">
    <property type="entry name" value="MFS general substrate transporter"/>
    <property type="match status" value="1"/>
</dbReference>
<evidence type="ECO:0000256" key="2">
    <source>
        <dbReference type="ARBA" id="ARBA00008335"/>
    </source>
</evidence>
<evidence type="ECO:0000256" key="3">
    <source>
        <dbReference type="ARBA" id="ARBA00022448"/>
    </source>
</evidence>
<dbReference type="PANTHER" id="PTHR21576">
    <property type="entry name" value="UNCHARACTERIZED NODULIN-LIKE PROTEIN"/>
    <property type="match status" value="1"/>
</dbReference>
<feature type="transmembrane region" description="Helical" evidence="9">
    <location>
        <begin position="30"/>
        <end position="52"/>
    </location>
</feature>
<dbReference type="InterPro" id="IPR011701">
    <property type="entry name" value="MFS"/>
</dbReference>
<feature type="transmembrane region" description="Helical" evidence="9">
    <location>
        <begin position="421"/>
        <end position="440"/>
    </location>
</feature>
<evidence type="ECO:0000256" key="1">
    <source>
        <dbReference type="ARBA" id="ARBA00004128"/>
    </source>
</evidence>
<protein>
    <recommendedName>
        <fullName evidence="8">Probable transporter MCH1</fullName>
    </recommendedName>
</protein>
<accession>A0A6C1E490</accession>
<name>A0A6C1E490_SACPS</name>
<keyword evidence="7 9" id="KW-0472">Membrane</keyword>
<dbReference type="EMBL" id="CP049001">
    <property type="protein sequence ID" value="QID84156.1"/>
    <property type="molecule type" value="Genomic_DNA"/>
</dbReference>
<dbReference type="AlphaFoldDB" id="A0A6C1E490"/>
<comment type="subcellular location">
    <subcellularLocation>
        <location evidence="1">Vacuole membrane</location>
        <topology evidence="1">Multi-pass membrane protein</topology>
    </subcellularLocation>
</comment>
<evidence type="ECO:0000256" key="5">
    <source>
        <dbReference type="ARBA" id="ARBA00022692"/>
    </source>
</evidence>
<proteinExistence type="inferred from homology"/>
<feature type="transmembrane region" description="Helical" evidence="9">
    <location>
        <begin position="460"/>
        <end position="480"/>
    </location>
</feature>
<evidence type="ECO:0000313" key="10">
    <source>
        <dbReference type="EMBL" id="QID84156.1"/>
    </source>
</evidence>
<keyword evidence="4" id="KW-0926">Vacuole</keyword>
<evidence type="ECO:0000256" key="6">
    <source>
        <dbReference type="ARBA" id="ARBA00022989"/>
    </source>
</evidence>
<dbReference type="OrthoDB" id="199930at2759"/>
<dbReference type="Proteomes" id="UP000501346">
    <property type="component" value="Chromosome SeIV-SeII"/>
</dbReference>
<evidence type="ECO:0000313" key="11">
    <source>
        <dbReference type="Proteomes" id="UP000501346"/>
    </source>
</evidence>
<evidence type="ECO:0000256" key="8">
    <source>
        <dbReference type="ARBA" id="ARBA00039330"/>
    </source>
</evidence>
<keyword evidence="3" id="KW-0813">Transport</keyword>
<dbReference type="GO" id="GO:0000329">
    <property type="term" value="C:fungal-type vacuole membrane"/>
    <property type="evidence" value="ECO:0007669"/>
    <property type="project" value="TreeGrafter"/>
</dbReference>
<feature type="transmembrane region" description="Helical" evidence="9">
    <location>
        <begin position="215"/>
        <end position="237"/>
    </location>
</feature>
<keyword evidence="6 9" id="KW-1133">Transmembrane helix</keyword>
<feature type="transmembrane region" description="Helical" evidence="9">
    <location>
        <begin position="351"/>
        <end position="369"/>
    </location>
</feature>
<gene>
    <name evidence="10" type="primary">MCH1_2</name>
    <name evidence="10" type="ORF">GRS66_006648</name>
</gene>
<feature type="transmembrane region" description="Helical" evidence="9">
    <location>
        <begin position="323"/>
        <end position="344"/>
    </location>
</feature>
<evidence type="ECO:0000256" key="9">
    <source>
        <dbReference type="SAM" id="Phobius"/>
    </source>
</evidence>
<dbReference type="PANTHER" id="PTHR21576:SF45">
    <property type="entry name" value="TRANSPORTER MCH1-RELATED"/>
    <property type="match status" value="1"/>
</dbReference>
<feature type="transmembrane region" description="Helical" evidence="9">
    <location>
        <begin position="164"/>
        <end position="185"/>
    </location>
</feature>
<reference evidence="10 11" key="1">
    <citation type="journal article" date="2019" name="BMC Genomics">
        <title>Chromosome level assembly and comparative genome analysis confirm lager-brewing yeasts originated from a single hybridization.</title>
        <authorList>
            <person name="Salazar A.N."/>
            <person name="Gorter de Vries A.R."/>
            <person name="van den Broek M."/>
            <person name="Brouwers N."/>
            <person name="de la Torre Cortes P."/>
            <person name="Kuijpers N.G.A."/>
            <person name="Daran J.G."/>
            <person name="Abeel T."/>
        </authorList>
    </citation>
    <scope>NUCLEOTIDE SEQUENCE [LARGE SCALE GENOMIC DNA]</scope>
    <source>
        <strain evidence="10 11">CBS 1483</strain>
    </source>
</reference>
<feature type="transmembrane region" description="Helical" evidence="9">
    <location>
        <begin position="64"/>
        <end position="84"/>
    </location>
</feature>
<dbReference type="Pfam" id="PF07690">
    <property type="entry name" value="MFS_1"/>
    <property type="match status" value="1"/>
</dbReference>
<comment type="similarity">
    <text evidence="2">Belongs to the major facilitator superfamily.</text>
</comment>
<feature type="transmembrane region" description="Helical" evidence="9">
    <location>
        <begin position="130"/>
        <end position="152"/>
    </location>
</feature>
<dbReference type="Gene3D" id="1.20.1250.20">
    <property type="entry name" value="MFS general substrate transporter like domains"/>
    <property type="match status" value="1"/>
</dbReference>
<keyword evidence="11" id="KW-1185">Reference proteome</keyword>
<organism evidence="10 11">
    <name type="scientific">Saccharomyces pastorianus</name>
    <name type="common">Lager yeast</name>
    <name type="synonym">Saccharomyces cerevisiae x Saccharomyces eubayanus</name>
    <dbReference type="NCBI Taxonomy" id="27292"/>
    <lineage>
        <taxon>Eukaryota</taxon>
        <taxon>Fungi</taxon>
        <taxon>Dikarya</taxon>
        <taxon>Ascomycota</taxon>
        <taxon>Saccharomycotina</taxon>
        <taxon>Saccharomycetes</taxon>
        <taxon>Saccharomycetales</taxon>
        <taxon>Saccharomycetaceae</taxon>
        <taxon>Saccharomyces</taxon>
    </lineage>
</organism>
<dbReference type="GO" id="GO:0022857">
    <property type="term" value="F:transmembrane transporter activity"/>
    <property type="evidence" value="ECO:0007669"/>
    <property type="project" value="InterPro"/>
</dbReference>
<sequence>MALSKVEHCLSYHTRLLLPHVLSLKSSHRIAYIFSLLSAVSAGFITLISLYSQPWQNHLNYSSWQINTIASMTNLGMYLTPPILGMIADSHGPITLSLLSIIGFIPSYSYLAYVFNHPELSLEGNSDSSFNLSILCFAVIGISTSALYFSALLTCTKLYPHTKLLSISLPTTCYGISSVVGSQLLRVPWFWSYRAQSSSSSANDLNLGRVFQTFAWVYVIIGLLAWIATSVVSLLHFNEEQDNQKRLDDQTDAEQLPLLEQDSHTQDKFAQTVLRIFSDPVTYILALSILLSLGPLEMFIANMGSLTNLLVQVDAPALSTKLLSTYALSSTFARLLTGIVADFLAKKRISIKWILLTLLSLGLCAQLTLFKLVSSKTVSSWGLVPTGSLVGIIYGGLFTVYPTLVLLVWGERSFGTVYGSLLIAPAVGSTIFCMLYAKVYDSGCTDNAGDQRGSACISVVYKYSSIAFVASIVLSSVVFWKLKRKNLRV</sequence>
<dbReference type="InterPro" id="IPR036259">
    <property type="entry name" value="MFS_trans_sf"/>
</dbReference>
<dbReference type="CDD" id="cd17354">
    <property type="entry name" value="MFS_Mch1p_like"/>
    <property type="match status" value="1"/>
</dbReference>
<evidence type="ECO:0000256" key="7">
    <source>
        <dbReference type="ARBA" id="ARBA00023136"/>
    </source>
</evidence>
<feature type="transmembrane region" description="Helical" evidence="9">
    <location>
        <begin position="281"/>
        <end position="303"/>
    </location>
</feature>
<feature type="transmembrane region" description="Helical" evidence="9">
    <location>
        <begin position="389"/>
        <end position="409"/>
    </location>
</feature>
<keyword evidence="5 9" id="KW-0812">Transmembrane</keyword>